<dbReference type="AlphaFoldDB" id="A0A561QBA6"/>
<dbReference type="RefSeq" id="WP_432442910.1">
    <property type="nucleotide sequence ID" value="NZ_VIWP01000011.1"/>
</dbReference>
<keyword evidence="3" id="KW-1185">Reference proteome</keyword>
<reference evidence="2 3" key="1">
    <citation type="submission" date="2019-06" db="EMBL/GenBank/DDBJ databases">
        <title>Sorghum-associated microbial communities from plants grown in Nebraska, USA.</title>
        <authorList>
            <person name="Schachtman D."/>
        </authorList>
    </citation>
    <scope>NUCLEOTIDE SEQUENCE [LARGE SCALE GENOMIC DNA]</scope>
    <source>
        <strain evidence="2 3">1225</strain>
    </source>
</reference>
<dbReference type="Pfam" id="PF22036">
    <property type="entry name" value="MoaF_like"/>
    <property type="match status" value="1"/>
</dbReference>
<sequence length="78" mass="8093">MTGLLFNEGETLFVRFEAFAVRLTFGSGASLGIAVIAGEDEGVENTLAYGALAIGPDVIVLSWQETIGSKPAPVRGHG</sequence>
<comment type="caution">
    <text evidence="2">The sequence shown here is derived from an EMBL/GenBank/DDBJ whole genome shotgun (WGS) entry which is preliminary data.</text>
</comment>
<protein>
    <recommendedName>
        <fullName evidence="1">MoaF-like domain-containing protein</fullName>
    </recommendedName>
</protein>
<evidence type="ECO:0000313" key="2">
    <source>
        <dbReference type="EMBL" id="TWF47634.1"/>
    </source>
</evidence>
<dbReference type="InterPro" id="IPR053892">
    <property type="entry name" value="MoaF-like"/>
</dbReference>
<evidence type="ECO:0000313" key="3">
    <source>
        <dbReference type="Proteomes" id="UP000320653"/>
    </source>
</evidence>
<feature type="domain" description="MoaF-like" evidence="1">
    <location>
        <begin position="9"/>
        <end position="69"/>
    </location>
</feature>
<dbReference type="EMBL" id="VIWP01000011">
    <property type="protein sequence ID" value="TWF47634.1"/>
    <property type="molecule type" value="Genomic_DNA"/>
</dbReference>
<proteinExistence type="predicted"/>
<dbReference type="Proteomes" id="UP000320653">
    <property type="component" value="Unassembled WGS sequence"/>
</dbReference>
<organism evidence="2 3">
    <name type="scientific">Neorhizobium alkalisoli</name>
    <dbReference type="NCBI Taxonomy" id="528178"/>
    <lineage>
        <taxon>Bacteria</taxon>
        <taxon>Pseudomonadati</taxon>
        <taxon>Pseudomonadota</taxon>
        <taxon>Alphaproteobacteria</taxon>
        <taxon>Hyphomicrobiales</taxon>
        <taxon>Rhizobiaceae</taxon>
        <taxon>Rhizobium/Agrobacterium group</taxon>
        <taxon>Neorhizobium</taxon>
    </lineage>
</organism>
<name>A0A561QBA6_9HYPH</name>
<evidence type="ECO:0000259" key="1">
    <source>
        <dbReference type="Pfam" id="PF22036"/>
    </source>
</evidence>
<accession>A0A561QBA6</accession>
<gene>
    <name evidence="2" type="ORF">FHW37_111137</name>
</gene>